<dbReference type="Gene3D" id="2.70.70.10">
    <property type="entry name" value="Glucose Permease (Domain IIA)"/>
    <property type="match status" value="1"/>
</dbReference>
<keyword evidence="4" id="KW-1185">Reference proteome</keyword>
<dbReference type="AlphaFoldDB" id="A0A0J1FUG5"/>
<keyword evidence="3" id="KW-0378">Hydrolase</keyword>
<keyword evidence="1" id="KW-0472">Membrane</keyword>
<dbReference type="InterPro" id="IPR050570">
    <property type="entry name" value="Cell_wall_metabolism_enzyme"/>
</dbReference>
<dbReference type="InterPro" id="IPR016047">
    <property type="entry name" value="M23ase_b-sheet_dom"/>
</dbReference>
<dbReference type="EMBL" id="LDZY01000003">
    <property type="protein sequence ID" value="KLU67075.1"/>
    <property type="molecule type" value="Genomic_DNA"/>
</dbReference>
<dbReference type="PATRIC" id="fig|476652.3.peg.1039"/>
<evidence type="ECO:0000256" key="1">
    <source>
        <dbReference type="SAM" id="Phobius"/>
    </source>
</evidence>
<evidence type="ECO:0000313" key="4">
    <source>
        <dbReference type="Proteomes" id="UP000036356"/>
    </source>
</evidence>
<evidence type="ECO:0000313" key="3">
    <source>
        <dbReference type="EMBL" id="KLU67075.1"/>
    </source>
</evidence>
<dbReference type="Pfam" id="PF01551">
    <property type="entry name" value="Peptidase_M23"/>
    <property type="match status" value="1"/>
</dbReference>
<feature type="domain" description="M23ase beta-sheet core" evidence="2">
    <location>
        <begin position="127"/>
        <end position="221"/>
    </location>
</feature>
<proteinExistence type="predicted"/>
<dbReference type="CDD" id="cd12797">
    <property type="entry name" value="M23_peptidase"/>
    <property type="match status" value="1"/>
</dbReference>
<dbReference type="InterPro" id="IPR011055">
    <property type="entry name" value="Dup_hybrid_motif"/>
</dbReference>
<dbReference type="PANTHER" id="PTHR21666">
    <property type="entry name" value="PEPTIDASE-RELATED"/>
    <property type="match status" value="1"/>
</dbReference>
<dbReference type="PANTHER" id="PTHR21666:SF270">
    <property type="entry name" value="MUREIN HYDROLASE ACTIVATOR ENVC"/>
    <property type="match status" value="1"/>
</dbReference>
<dbReference type="SUPFAM" id="SSF51261">
    <property type="entry name" value="Duplicated hybrid motif"/>
    <property type="match status" value="1"/>
</dbReference>
<protein>
    <submittedName>
        <fullName evidence="3">Murein hydrolase activator EnvC</fullName>
    </submittedName>
</protein>
<reference evidence="3 4" key="1">
    <citation type="submission" date="2015-06" db="EMBL/GenBank/DDBJ databases">
        <title>Draft genome of the moderately acidophilic sulfate reducer Candidatus Desulfosporosinus acididurans strain M1.</title>
        <authorList>
            <person name="Poehlein A."/>
            <person name="Petzsch P."/>
            <person name="Johnson B.D."/>
            <person name="Schloemann M."/>
            <person name="Daniel R."/>
            <person name="Muehling M."/>
        </authorList>
    </citation>
    <scope>NUCLEOTIDE SEQUENCE [LARGE SCALE GENOMIC DNA]</scope>
    <source>
        <strain evidence="3 4">M1</strain>
    </source>
</reference>
<evidence type="ECO:0000259" key="2">
    <source>
        <dbReference type="Pfam" id="PF01551"/>
    </source>
</evidence>
<sequence>MDCFQDEGKRRIAIVTGSVAFFMGLSCFFLEASPVNAQAATDHIVCYSVFSLESKAEMKDVAERYQTTVSALTKQNPAKSSGNCLSVTLKDNFKSAKKLSRGKDISYIWPTNGPVTSGYGPRDDGDFHHGLDIAASIGTPIKAAGSGEVIKTGWYGVYGLAVIVKHEDGVETLYGHNSKILVKTGDNVQKGETISFSGNTGNSTGPHLHFEIRMDGKAVNPIKFLP</sequence>
<organism evidence="3 4">
    <name type="scientific">Desulfosporosinus acididurans</name>
    <dbReference type="NCBI Taxonomy" id="476652"/>
    <lineage>
        <taxon>Bacteria</taxon>
        <taxon>Bacillati</taxon>
        <taxon>Bacillota</taxon>
        <taxon>Clostridia</taxon>
        <taxon>Eubacteriales</taxon>
        <taxon>Desulfitobacteriaceae</taxon>
        <taxon>Desulfosporosinus</taxon>
    </lineage>
</organism>
<comment type="caution">
    <text evidence="3">The sequence shown here is derived from an EMBL/GenBank/DDBJ whole genome shotgun (WGS) entry which is preliminary data.</text>
</comment>
<dbReference type="GO" id="GO:0004222">
    <property type="term" value="F:metalloendopeptidase activity"/>
    <property type="evidence" value="ECO:0007669"/>
    <property type="project" value="TreeGrafter"/>
</dbReference>
<dbReference type="STRING" id="476652.DEAC_c10090"/>
<keyword evidence="1" id="KW-1133">Transmembrane helix</keyword>
<keyword evidence="1" id="KW-0812">Transmembrane</keyword>
<gene>
    <name evidence="3" type="primary">envC</name>
    <name evidence="3" type="ORF">DEAC_c10090</name>
</gene>
<accession>A0A0J1FUG5</accession>
<dbReference type="RefSeq" id="WP_083995901.1">
    <property type="nucleotide sequence ID" value="NZ_LDZY01000003.1"/>
</dbReference>
<name>A0A0J1FUG5_9FIRM</name>
<feature type="transmembrane region" description="Helical" evidence="1">
    <location>
        <begin position="12"/>
        <end position="32"/>
    </location>
</feature>
<dbReference type="Proteomes" id="UP000036356">
    <property type="component" value="Unassembled WGS sequence"/>
</dbReference>